<dbReference type="EMBL" id="CP076544">
    <property type="protein sequence ID" value="QWS32457.1"/>
    <property type="molecule type" value="Genomic_DNA"/>
</dbReference>
<evidence type="ECO:0000313" key="1">
    <source>
        <dbReference type="EMBL" id="QWS32457.1"/>
    </source>
</evidence>
<organism evidence="1 2">
    <name type="scientific">Curtobacterium aetherium</name>
    <dbReference type="NCBI Taxonomy" id="2841594"/>
    <lineage>
        <taxon>Bacteria</taxon>
        <taxon>Bacillati</taxon>
        <taxon>Actinomycetota</taxon>
        <taxon>Actinomycetes</taxon>
        <taxon>Micrococcales</taxon>
        <taxon>Microbacteriaceae</taxon>
        <taxon>Curtobacterium</taxon>
    </lineage>
</organism>
<proteinExistence type="predicted"/>
<accession>A0ACD1E0K9</accession>
<reference evidence="1" key="1">
    <citation type="submission" date="2021-06" db="EMBL/GenBank/DDBJ databases">
        <authorList>
            <person name="Ellington A.J."/>
            <person name="Bryan N.C."/>
            <person name="Christner B.C."/>
            <person name="Reisch C.R."/>
        </authorList>
    </citation>
    <scope>NUCLEOTIDE SEQUENCE</scope>
    <source>
        <strain evidence="1">L6-1</strain>
    </source>
</reference>
<name>A0ACD1E0K9_9MICO</name>
<gene>
    <name evidence="1" type="ORF">KM842_09105</name>
</gene>
<keyword evidence="2" id="KW-1185">Reference proteome</keyword>
<evidence type="ECO:0000313" key="2">
    <source>
        <dbReference type="Proteomes" id="UP000681794"/>
    </source>
</evidence>
<sequence>MDHREMQGEDAAGPPAAPEPGPLGTRYFRVAGRPERRFLFTAGVTTWEVSSGAGTSFVVDTAGLRDALGIAPSGSRNDEQHCRSRAVELFESGDREHWVQYPFGGTATDEEVLGGAAGLDPPTA</sequence>
<dbReference type="Proteomes" id="UP000681794">
    <property type="component" value="Chromosome"/>
</dbReference>
<protein>
    <submittedName>
        <fullName evidence="1">Uncharacterized protein</fullName>
    </submittedName>
</protein>